<gene>
    <name evidence="1" type="ORF">AG0111_0g5279</name>
</gene>
<accession>A0ACB6FQA3</accession>
<organism evidence="1 2">
    <name type="scientific">Alternaria gaisen</name>
    <dbReference type="NCBI Taxonomy" id="167740"/>
    <lineage>
        <taxon>Eukaryota</taxon>
        <taxon>Fungi</taxon>
        <taxon>Dikarya</taxon>
        <taxon>Ascomycota</taxon>
        <taxon>Pezizomycotina</taxon>
        <taxon>Dothideomycetes</taxon>
        <taxon>Pleosporomycetidae</taxon>
        <taxon>Pleosporales</taxon>
        <taxon>Pleosporineae</taxon>
        <taxon>Pleosporaceae</taxon>
        <taxon>Alternaria</taxon>
        <taxon>Alternaria sect. Alternaria</taxon>
    </lineage>
</organism>
<evidence type="ECO:0000313" key="2">
    <source>
        <dbReference type="Proteomes" id="UP000293547"/>
    </source>
</evidence>
<proteinExistence type="predicted"/>
<dbReference type="Proteomes" id="UP000293547">
    <property type="component" value="Unassembled WGS sequence"/>
</dbReference>
<keyword evidence="2" id="KW-1185">Reference proteome</keyword>
<sequence>MSSSGVLDTHIHLWPSTATSSSNHGWMSPGHHLAKRHGISDYLTITSPQPFGFIYVETDRYLPSAEPPSINESDNDEDVKAKLLTWAKEPLEELRFLARIVEGKPEEGDGFVESEAKKMKGCVIYAPFHCTPRVFKAYLDVARKVAGPKLWQHVKGFRYLLQGKGDGVVAKMLQESEESWIQNLCALKRLEGGCEAWCFDVGVDTHRDGEEPMKAVGKLIAGLRQYEEKEGHENRVKFVLTDSDTNPDHLAKPPLSPDPTPPSDVWLQTMTSLSSDKAIFMKLSGAFNEFTVSPTPSDVPTLLTALTPFLNHIFQCFPGRVMFGSDWPVCNVGGPAGEQGSWKLWREVVKTWMDRKGYVEEEKQEVWREAGEEAYGVAL</sequence>
<evidence type="ECO:0000313" key="1">
    <source>
        <dbReference type="EMBL" id="KAB2106589.1"/>
    </source>
</evidence>
<protein>
    <submittedName>
        <fullName evidence="1">Uncharacterized protein</fullName>
    </submittedName>
</protein>
<comment type="caution">
    <text evidence="1">The sequence shown here is derived from an EMBL/GenBank/DDBJ whole genome shotgun (WGS) entry which is preliminary data.</text>
</comment>
<name>A0ACB6FQA3_9PLEO</name>
<reference evidence="1 2" key="1">
    <citation type="journal article" date="2019" name="bioRxiv">
        <title>Genomics, evolutionary history and diagnostics of the Alternaria alternata species group including apple and Asian pear pathotypes.</title>
        <authorList>
            <person name="Armitage A.D."/>
            <person name="Cockerton H.M."/>
            <person name="Sreenivasaprasad S."/>
            <person name="Woodhall J.W."/>
            <person name="Lane C.R."/>
            <person name="Harrison R.J."/>
            <person name="Clarkson J.P."/>
        </authorList>
    </citation>
    <scope>NUCLEOTIDE SEQUENCE [LARGE SCALE GENOMIC DNA]</scope>
    <source>
        <strain evidence="1 2">FERA 650</strain>
    </source>
</reference>
<dbReference type="EMBL" id="PDWZ02000004">
    <property type="protein sequence ID" value="KAB2106589.1"/>
    <property type="molecule type" value="Genomic_DNA"/>
</dbReference>